<keyword evidence="1" id="KW-0677">Repeat</keyword>
<feature type="compositionally biased region" description="Basic and acidic residues" evidence="3">
    <location>
        <begin position="1197"/>
        <end position="1216"/>
    </location>
</feature>
<dbReference type="InterPro" id="IPR036179">
    <property type="entry name" value="Ig-like_dom_sf"/>
</dbReference>
<feature type="compositionally biased region" description="Basic residues" evidence="3">
    <location>
        <begin position="105"/>
        <end position="120"/>
    </location>
</feature>
<keyword evidence="2" id="KW-0393">Immunoglobulin domain</keyword>
<feature type="domain" description="Ig-like" evidence="4">
    <location>
        <begin position="121"/>
        <end position="213"/>
    </location>
</feature>
<dbReference type="InterPro" id="IPR007110">
    <property type="entry name" value="Ig-like_dom"/>
</dbReference>
<comment type="caution">
    <text evidence="5">The sequence shown here is derived from an EMBL/GenBank/DDBJ whole genome shotgun (WGS) entry which is preliminary data.</text>
</comment>
<reference evidence="5" key="2">
    <citation type="submission" date="2020-11" db="EMBL/GenBank/DDBJ databases">
        <authorList>
            <person name="McCartney M.A."/>
            <person name="Auch B."/>
            <person name="Kono T."/>
            <person name="Mallez S."/>
            <person name="Becker A."/>
            <person name="Gohl D.M."/>
            <person name="Silverstein K.A.T."/>
            <person name="Koren S."/>
            <person name="Bechman K.B."/>
            <person name="Herman A."/>
            <person name="Abrahante J.E."/>
            <person name="Garbe J."/>
        </authorList>
    </citation>
    <scope>NUCLEOTIDE SEQUENCE</scope>
    <source>
        <strain evidence="5">Duluth1</strain>
        <tissue evidence="5">Whole animal</tissue>
    </source>
</reference>
<feature type="region of interest" description="Disordered" evidence="3">
    <location>
        <begin position="1194"/>
        <end position="1223"/>
    </location>
</feature>
<proteinExistence type="predicted"/>
<evidence type="ECO:0000256" key="2">
    <source>
        <dbReference type="ARBA" id="ARBA00023319"/>
    </source>
</evidence>
<sequence length="1299" mass="144133">MSPTIEILMVSQLDARRYQAKQNGNMSWITWFPLLMPAWQRLLWRHQGSEVRFLPRVTFFSSPEHNVLMTDFVPWDEEHLNLDLLLVVLRFKTIMNNNRTGNTRGRGRPKKRQFQHKKAAPKINVPRRFQSVSAYEKGEDVVIKIPFTGNPKPSVKWLRDNTAVSGHRYNIDVIKRHALLTIKSATKEDSGPWRLTLENDLGSDSAIIKIQINGMTTDENHLKIGAVFSLASLQNDETDVTFESAWPKEGVALVTYNDDSNASNGETPTAGVDMTSQLNEMTSYVNDMTSSKMSAIADEALHDSHPHIFESLLSAEAYTFTTGKNNDKSMSSLSLIKQKPLSLPTHSIKENIAAVIENDSPPRLPKEYSVRKLVGDDLMGNKDSITPPVLRPEVPTLTKTKVSSTRDYVSIPLPVKKRKIDPSYIVLTSIDPWLGTRSSVTLSDFAHAQTECSNMCKKTSFTHRLARGDDVFNVKTPSKQKDYQVYLEKYEKAQEVDASKKPGVGMSIKDLLDRQDNRILRGVNGPAKRYLNRVRRTIVRVPADFKTSVAMGELEQSEIQKNIKTVLENKEKELWEERREREQICELETLGKMIEIKRSWNRKLKRLKLGDEIAADMLAKIKTASEVSRRELELVEDRHRKALENSFLEVTQKHKKQKVDIVNKKQVNVEKATAVGMYGKTGAALNRIRLMADIENEICMKRAAMRNGKSLSNSYTRSLLTTKSFSPDLSQVKSVPLDSHDVDKEPMMFSDLMTSEEHVKTEPIDNGYEQANNALIEEKFKKFKVPDKVKQLFINKSQSHILTGNSASAKPLVSTAATHNITNMLRNSQQIQPPSQPVSVILPKQNIRPQVMVIPVTIPTPVRAQFQVTTQPLVPASVRGQCEAIVIHQALTTSKLENQLMPQMPQKVTVGYSAHDPSKPPVQAVGSMQPTTLLTTNAEQKKVSSLLPTTLNDADDKKPNSNAKFYLLKVDGKNILIPLATDHSTPMAYVMNGTSLLKTTVPTAMTSTISSSARNVSTVSVAPRTAPSVGGKNASAVKTTCTQIAPTVNTTKLSTAASASIFSAKSTTVPSVGANNTLVVQSTETLGVVNSQGMSKTMLTQKAQTLKTQNSDIGNNASVLQTTLTQVAHTINTKNLASSTQTDASVRAAQSYNNVTQTVGQVTSLANKSTQPLAKVTAFLRPTQSEVMLQLQTLKTSKNEGNKSEPPKHDLAKSDARNSPTDVKETQLQTLKTKLVNMKSEYNVSEKTAIRDFLKDFRGETSAKETICNSSLTNTSSAEHSAKNTTISVRTDKTFPFDV</sequence>
<protein>
    <recommendedName>
        <fullName evidence="4">Ig-like domain-containing protein</fullName>
    </recommendedName>
</protein>
<evidence type="ECO:0000256" key="3">
    <source>
        <dbReference type="SAM" id="MobiDB-lite"/>
    </source>
</evidence>
<accession>A0A9D4BPM3</accession>
<keyword evidence="6" id="KW-1185">Reference proteome</keyword>
<evidence type="ECO:0000256" key="1">
    <source>
        <dbReference type="ARBA" id="ARBA00022737"/>
    </source>
</evidence>
<dbReference type="SUPFAM" id="SSF48726">
    <property type="entry name" value="Immunoglobulin"/>
    <property type="match status" value="1"/>
</dbReference>
<gene>
    <name evidence="5" type="ORF">DPMN_075644</name>
</gene>
<dbReference type="InterPro" id="IPR013098">
    <property type="entry name" value="Ig_I-set"/>
</dbReference>
<dbReference type="SMART" id="SM00409">
    <property type="entry name" value="IG"/>
    <property type="match status" value="1"/>
</dbReference>
<feature type="region of interest" description="Disordered" evidence="3">
    <location>
        <begin position="98"/>
        <end position="120"/>
    </location>
</feature>
<dbReference type="Proteomes" id="UP000828390">
    <property type="component" value="Unassembled WGS sequence"/>
</dbReference>
<dbReference type="EMBL" id="JAIWYP010000015">
    <property type="protein sequence ID" value="KAH3700667.1"/>
    <property type="molecule type" value="Genomic_DNA"/>
</dbReference>
<reference evidence="5" key="1">
    <citation type="journal article" date="2019" name="bioRxiv">
        <title>The Genome of the Zebra Mussel, Dreissena polymorpha: A Resource for Invasive Species Research.</title>
        <authorList>
            <person name="McCartney M.A."/>
            <person name="Auch B."/>
            <person name="Kono T."/>
            <person name="Mallez S."/>
            <person name="Zhang Y."/>
            <person name="Obille A."/>
            <person name="Becker A."/>
            <person name="Abrahante J.E."/>
            <person name="Garbe J."/>
            <person name="Badalamenti J.P."/>
            <person name="Herman A."/>
            <person name="Mangelson H."/>
            <person name="Liachko I."/>
            <person name="Sullivan S."/>
            <person name="Sone E.D."/>
            <person name="Koren S."/>
            <person name="Silverstein K.A.T."/>
            <person name="Beckman K.B."/>
            <person name="Gohl D.M."/>
        </authorList>
    </citation>
    <scope>NUCLEOTIDE SEQUENCE</scope>
    <source>
        <strain evidence="5">Duluth1</strain>
        <tissue evidence="5">Whole animal</tissue>
    </source>
</reference>
<dbReference type="PANTHER" id="PTHR14340">
    <property type="entry name" value="MICROFIBRIL-ASSOCIATED GLYCOPROTEIN 3"/>
    <property type="match status" value="1"/>
</dbReference>
<evidence type="ECO:0000259" key="4">
    <source>
        <dbReference type="PROSITE" id="PS50835"/>
    </source>
</evidence>
<dbReference type="PANTHER" id="PTHR14340:SF9">
    <property type="entry name" value="FIBRONECTIN TYPE-III DOMAIN-CONTAINING PROTEIN"/>
    <property type="match status" value="1"/>
</dbReference>
<name>A0A9D4BPM3_DREPO</name>
<organism evidence="5 6">
    <name type="scientific">Dreissena polymorpha</name>
    <name type="common">Zebra mussel</name>
    <name type="synonym">Mytilus polymorpha</name>
    <dbReference type="NCBI Taxonomy" id="45954"/>
    <lineage>
        <taxon>Eukaryota</taxon>
        <taxon>Metazoa</taxon>
        <taxon>Spiralia</taxon>
        <taxon>Lophotrochozoa</taxon>
        <taxon>Mollusca</taxon>
        <taxon>Bivalvia</taxon>
        <taxon>Autobranchia</taxon>
        <taxon>Heteroconchia</taxon>
        <taxon>Euheterodonta</taxon>
        <taxon>Imparidentia</taxon>
        <taxon>Neoheterodontei</taxon>
        <taxon>Myida</taxon>
        <taxon>Dreissenoidea</taxon>
        <taxon>Dreissenidae</taxon>
        <taxon>Dreissena</taxon>
    </lineage>
</organism>
<dbReference type="Gene3D" id="2.60.40.10">
    <property type="entry name" value="Immunoglobulins"/>
    <property type="match status" value="1"/>
</dbReference>
<dbReference type="FunFam" id="2.60.40.10:FF:000031">
    <property type="entry name" value="Myosin-binding protein C, slow type"/>
    <property type="match status" value="1"/>
</dbReference>
<evidence type="ECO:0000313" key="6">
    <source>
        <dbReference type="Proteomes" id="UP000828390"/>
    </source>
</evidence>
<dbReference type="InterPro" id="IPR013783">
    <property type="entry name" value="Ig-like_fold"/>
</dbReference>
<dbReference type="InterPro" id="IPR003599">
    <property type="entry name" value="Ig_sub"/>
</dbReference>
<dbReference type="Pfam" id="PF07679">
    <property type="entry name" value="I-set"/>
    <property type="match status" value="1"/>
</dbReference>
<dbReference type="PROSITE" id="PS50835">
    <property type="entry name" value="IG_LIKE"/>
    <property type="match status" value="1"/>
</dbReference>
<evidence type="ECO:0000313" key="5">
    <source>
        <dbReference type="EMBL" id="KAH3700667.1"/>
    </source>
</evidence>